<gene>
    <name evidence="2" type="ORF">M5X04_19195</name>
</gene>
<keyword evidence="3" id="KW-1185">Reference proteome</keyword>
<proteinExistence type="predicted"/>
<organism evidence="2 3">
    <name type="scientific">Paenibacillus alvei</name>
    <name type="common">Bacillus alvei</name>
    <dbReference type="NCBI Taxonomy" id="44250"/>
    <lineage>
        <taxon>Bacteria</taxon>
        <taxon>Bacillati</taxon>
        <taxon>Bacillota</taxon>
        <taxon>Bacilli</taxon>
        <taxon>Bacillales</taxon>
        <taxon>Paenibacillaceae</taxon>
        <taxon>Paenibacillus</taxon>
    </lineage>
</organism>
<dbReference type="Proteomes" id="UP001527090">
    <property type="component" value="Unassembled WGS sequence"/>
</dbReference>
<accession>A0ABT4ECG2</accession>
<feature type="compositionally biased region" description="Low complexity" evidence="1">
    <location>
        <begin position="15"/>
        <end position="27"/>
    </location>
</feature>
<dbReference type="EMBL" id="JAMDLY010000014">
    <property type="protein sequence ID" value="MCY9531435.1"/>
    <property type="molecule type" value="Genomic_DNA"/>
</dbReference>
<comment type="caution">
    <text evidence="2">The sequence shown here is derived from an EMBL/GenBank/DDBJ whole genome shotgun (WGS) entry which is preliminary data.</text>
</comment>
<name>A0ABT4ECG2_PAEAL</name>
<evidence type="ECO:0000313" key="3">
    <source>
        <dbReference type="Proteomes" id="UP001527090"/>
    </source>
</evidence>
<reference evidence="2 3" key="1">
    <citation type="submission" date="2022-05" db="EMBL/GenBank/DDBJ databases">
        <title>Genome Sequencing of Bee-Associated Microbes.</title>
        <authorList>
            <person name="Dunlap C."/>
        </authorList>
    </citation>
    <scope>NUCLEOTIDE SEQUENCE [LARGE SCALE GENOMIC DNA]</scope>
    <source>
        <strain evidence="2 3">NRRL NRS-750</strain>
    </source>
</reference>
<feature type="region of interest" description="Disordered" evidence="1">
    <location>
        <begin position="1"/>
        <end position="27"/>
    </location>
</feature>
<evidence type="ECO:0000313" key="2">
    <source>
        <dbReference type="EMBL" id="MCY9531435.1"/>
    </source>
</evidence>
<feature type="compositionally biased region" description="Polar residues" evidence="1">
    <location>
        <begin position="1"/>
        <end position="10"/>
    </location>
</feature>
<evidence type="ECO:0000256" key="1">
    <source>
        <dbReference type="SAM" id="MobiDB-lite"/>
    </source>
</evidence>
<dbReference type="RefSeq" id="WP_028532286.1">
    <property type="nucleotide sequence ID" value="NZ_JAMDLY010000014.1"/>
</dbReference>
<sequence>MSIPESNSEPNIKPRPSSGGSSAASIWRGAGSSRIPCVERLSLLSFTHGSRVGQLLGRGLPHAINWASEAVTWRKPLILL</sequence>
<protein>
    <submittedName>
        <fullName evidence="2">Uncharacterized protein</fullName>
    </submittedName>
</protein>